<dbReference type="Gene3D" id="1.10.150.690">
    <property type="entry name" value="DUF2063"/>
    <property type="match status" value="1"/>
</dbReference>
<keyword evidence="3" id="KW-1185">Reference proteome</keyword>
<dbReference type="InterPro" id="IPR044922">
    <property type="entry name" value="DUF2063_N_sf"/>
</dbReference>
<gene>
    <name evidence="2" type="ORF">ACFQBM_06755</name>
</gene>
<name>A0ABW1YM55_9GAMM</name>
<reference evidence="3" key="1">
    <citation type="journal article" date="2019" name="Int. J. Syst. Evol. Microbiol.">
        <title>The Global Catalogue of Microorganisms (GCM) 10K type strain sequencing project: providing services to taxonomists for standard genome sequencing and annotation.</title>
        <authorList>
            <consortium name="The Broad Institute Genomics Platform"/>
            <consortium name="The Broad Institute Genome Sequencing Center for Infectious Disease"/>
            <person name="Wu L."/>
            <person name="Ma J."/>
        </authorList>
    </citation>
    <scope>NUCLEOTIDE SEQUENCE [LARGE SCALE GENOMIC DNA]</scope>
    <source>
        <strain evidence="3">CGMCC 1.13718</strain>
    </source>
</reference>
<sequence length="261" mass="29805">MSQLLRNRQCQLMAFLLDGNESIAGYIDDRGAASKSTRLGIYANAYRKRLQETLDSDHPVLGLYLGDELLEQMAQGYIDRHPSQRPSLRHFGEQLPDFLRQSEPFSRQPLIAELAAFERLLMCVFDAADADRLSLEELQYLPAEAWPPMRLSFHPSVRLFRCGWNCVQVWQALRAEEAPPPATEGEYPWLLWRNRERLTEFTSLADVELIAVRAALDGADFSEVCERLLEIISPDLAAGTLVQLLQTWIRRGWLSGVDTTR</sequence>
<dbReference type="Proteomes" id="UP001596425">
    <property type="component" value="Unassembled WGS sequence"/>
</dbReference>
<dbReference type="EMBL" id="JBHSVR010000001">
    <property type="protein sequence ID" value="MFC6632968.1"/>
    <property type="molecule type" value="Genomic_DNA"/>
</dbReference>
<dbReference type="Pfam" id="PF09836">
    <property type="entry name" value="DUF2063"/>
    <property type="match status" value="1"/>
</dbReference>
<evidence type="ECO:0000313" key="2">
    <source>
        <dbReference type="EMBL" id="MFC6632968.1"/>
    </source>
</evidence>
<comment type="caution">
    <text evidence="2">The sequence shown here is derived from an EMBL/GenBank/DDBJ whole genome shotgun (WGS) entry which is preliminary data.</text>
</comment>
<proteinExistence type="predicted"/>
<feature type="domain" description="Putative DNA-binding" evidence="1">
    <location>
        <begin position="9"/>
        <end position="99"/>
    </location>
</feature>
<dbReference type="InterPro" id="IPR018640">
    <property type="entry name" value="DUF2063"/>
</dbReference>
<evidence type="ECO:0000313" key="3">
    <source>
        <dbReference type="Proteomes" id="UP001596425"/>
    </source>
</evidence>
<dbReference type="RefSeq" id="WP_193189557.1">
    <property type="nucleotide sequence ID" value="NZ_JACZFR010000007.1"/>
</dbReference>
<accession>A0ABW1YM55</accession>
<protein>
    <submittedName>
        <fullName evidence="2">DUF2063 domain-containing protein</fullName>
    </submittedName>
</protein>
<organism evidence="2 3">
    <name type="scientific">Microbulbifer taiwanensis</name>
    <dbReference type="NCBI Taxonomy" id="986746"/>
    <lineage>
        <taxon>Bacteria</taxon>
        <taxon>Pseudomonadati</taxon>
        <taxon>Pseudomonadota</taxon>
        <taxon>Gammaproteobacteria</taxon>
        <taxon>Cellvibrionales</taxon>
        <taxon>Microbulbiferaceae</taxon>
        <taxon>Microbulbifer</taxon>
    </lineage>
</organism>
<evidence type="ECO:0000259" key="1">
    <source>
        <dbReference type="Pfam" id="PF09836"/>
    </source>
</evidence>